<evidence type="ECO:0000313" key="2">
    <source>
        <dbReference type="Proteomes" id="UP000789920"/>
    </source>
</evidence>
<protein>
    <submittedName>
        <fullName evidence="1">13499_t:CDS:1</fullName>
    </submittedName>
</protein>
<dbReference type="EMBL" id="CAJVQC010013535">
    <property type="protein sequence ID" value="CAG8649133.1"/>
    <property type="molecule type" value="Genomic_DNA"/>
</dbReference>
<evidence type="ECO:0000313" key="1">
    <source>
        <dbReference type="EMBL" id="CAG8649133.1"/>
    </source>
</evidence>
<accession>A0ACA9NDE5</accession>
<feature type="non-terminal residue" evidence="1">
    <location>
        <position position="593"/>
    </location>
</feature>
<sequence>MSSQLLQIQEAAQDLINNNQELSLLNFLQYRKKTDYFTNDKAKEHYLYKKTLEFLSKDYEQARIKLFYFEVKYILYFQREWVQGLEYVPVPGQLHFDVSAITQLDGYALTGCQVTRRVMNEKSSEGVKDFWISNDKERHNCEIQNIQLNYTKQLLEETNNEKNKVRTITTNNAIKTLQNVLEDKYSPERTQESQDFITKNSQNEFSCDSVQTTTNVEFYTPARQSRYYSPDPREDEEEGTHEEEECLQEGREENPFIDRLLMTEGNFKENKKGPWRLSIANRREIDVAFLSMKKENMWRLRASGKLVEEELYKPCGIHSFIVDVDDELMKQHFSEAELLEIENEHAPEVPQLSQDIINYLLKFYDKKTLKEIRKAINEYDERFDVEYNQDVYHDLDYIRFALYALEIENGGLKSQNLEAWYNCHIWNIIVDQGFADIEEASVVRGESVSTANSGRKNAHRESANKRRMYGHKGDWILRRDGSGERDEYDMLLKLMKKVNWDRELCKKLQTVGIIHAGYVCRIRRGDLMEVPYVEENFSDILQMLAAVINIKAIVRETIKTVQSKPVQSSTQVSEKFIKAGITKRPRNTHEIPS</sequence>
<organism evidence="1 2">
    <name type="scientific">Racocetra persica</name>
    <dbReference type="NCBI Taxonomy" id="160502"/>
    <lineage>
        <taxon>Eukaryota</taxon>
        <taxon>Fungi</taxon>
        <taxon>Fungi incertae sedis</taxon>
        <taxon>Mucoromycota</taxon>
        <taxon>Glomeromycotina</taxon>
        <taxon>Glomeromycetes</taxon>
        <taxon>Diversisporales</taxon>
        <taxon>Gigasporaceae</taxon>
        <taxon>Racocetra</taxon>
    </lineage>
</organism>
<gene>
    <name evidence="1" type="ORF">RPERSI_LOCUS7799</name>
</gene>
<reference evidence="1" key="1">
    <citation type="submission" date="2021-06" db="EMBL/GenBank/DDBJ databases">
        <authorList>
            <person name="Kallberg Y."/>
            <person name="Tangrot J."/>
            <person name="Rosling A."/>
        </authorList>
    </citation>
    <scope>NUCLEOTIDE SEQUENCE</scope>
    <source>
        <strain evidence="1">MA461A</strain>
    </source>
</reference>
<keyword evidence="2" id="KW-1185">Reference proteome</keyword>
<comment type="caution">
    <text evidence="1">The sequence shown here is derived from an EMBL/GenBank/DDBJ whole genome shotgun (WGS) entry which is preliminary data.</text>
</comment>
<proteinExistence type="predicted"/>
<name>A0ACA9NDE5_9GLOM</name>
<dbReference type="Proteomes" id="UP000789920">
    <property type="component" value="Unassembled WGS sequence"/>
</dbReference>